<proteinExistence type="predicted"/>
<protein>
    <submittedName>
        <fullName evidence="2">Uncharacterized protein</fullName>
    </submittedName>
</protein>
<keyword evidence="1" id="KW-0472">Membrane</keyword>
<dbReference type="AlphaFoldDB" id="A0A6C0BAB3"/>
<reference evidence="2" key="1">
    <citation type="journal article" date="2020" name="Nature">
        <title>Giant virus diversity and host interactions through global metagenomics.</title>
        <authorList>
            <person name="Schulz F."/>
            <person name="Roux S."/>
            <person name="Paez-Espino D."/>
            <person name="Jungbluth S."/>
            <person name="Walsh D.A."/>
            <person name="Denef V.J."/>
            <person name="McMahon K.D."/>
            <person name="Konstantinidis K.T."/>
            <person name="Eloe-Fadrosh E.A."/>
            <person name="Kyrpides N.C."/>
            <person name="Woyke T."/>
        </authorList>
    </citation>
    <scope>NUCLEOTIDE SEQUENCE</scope>
    <source>
        <strain evidence="2">GVMAG-M-3300010158-55</strain>
    </source>
</reference>
<dbReference type="EMBL" id="MN739096">
    <property type="protein sequence ID" value="QHS88403.1"/>
    <property type="molecule type" value="Genomic_DNA"/>
</dbReference>
<evidence type="ECO:0000313" key="2">
    <source>
        <dbReference type="EMBL" id="QHS88403.1"/>
    </source>
</evidence>
<accession>A0A6C0BAB3</accession>
<keyword evidence="1" id="KW-1133">Transmembrane helix</keyword>
<organism evidence="2">
    <name type="scientific">viral metagenome</name>
    <dbReference type="NCBI Taxonomy" id="1070528"/>
    <lineage>
        <taxon>unclassified sequences</taxon>
        <taxon>metagenomes</taxon>
        <taxon>organismal metagenomes</taxon>
    </lineage>
</organism>
<sequence>MLSKYVDFLNREDIKKTIKQMIHPIGELILEESKPFIFYIALFLFIHFILTLCILIYIIRMKYFLHIIYDIKVL</sequence>
<feature type="transmembrane region" description="Helical" evidence="1">
    <location>
        <begin position="36"/>
        <end position="59"/>
    </location>
</feature>
<name>A0A6C0BAB3_9ZZZZ</name>
<keyword evidence="1" id="KW-0812">Transmembrane</keyword>
<evidence type="ECO:0000256" key="1">
    <source>
        <dbReference type="SAM" id="Phobius"/>
    </source>
</evidence>